<evidence type="ECO:0000313" key="3">
    <source>
        <dbReference type="Proteomes" id="UP001519328"/>
    </source>
</evidence>
<organism evidence="2 3">
    <name type="scientific">Virgibacillus litoralis</name>
    <dbReference type="NCBI Taxonomy" id="578221"/>
    <lineage>
        <taxon>Bacteria</taxon>
        <taxon>Bacillati</taxon>
        <taxon>Bacillota</taxon>
        <taxon>Bacilli</taxon>
        <taxon>Bacillales</taxon>
        <taxon>Bacillaceae</taxon>
        <taxon>Virgibacillus</taxon>
    </lineage>
</organism>
<dbReference type="Gene3D" id="3.40.630.30">
    <property type="match status" value="1"/>
</dbReference>
<dbReference type="Pfam" id="PF13302">
    <property type="entry name" value="Acetyltransf_3"/>
    <property type="match status" value="1"/>
</dbReference>
<evidence type="ECO:0000259" key="1">
    <source>
        <dbReference type="PROSITE" id="PS51186"/>
    </source>
</evidence>
<proteinExistence type="predicted"/>
<dbReference type="InterPro" id="IPR000182">
    <property type="entry name" value="GNAT_dom"/>
</dbReference>
<dbReference type="InterPro" id="IPR016181">
    <property type="entry name" value="Acyl_CoA_acyltransferase"/>
</dbReference>
<sequence length="294" mass="34587">MDKTIRILNSDDFKHLEKMDTGIEDDYIKRIFNRLITGKNRLYGLFLDDQMVSLGGHSIYASRYAMLGRLRTDRRFMGNGFSTELMYHMMSKAFQINGIQWVGANTQEHNTPARRVMERIGLTPYIPQHAAQTKDTTALETGSEPWTPVTDLQRKKDWLKEMYSTPISIFPYECYYSFPVSKDLFQEHDLIKWSFYENQSKTRALITKTDQKKHHYLHAIYPWNDITSQEGLWETIANDYQQLLNQTEEETYIWMDLTKEQANALPINHQFTLPSPWILYGIDKSNWEMGQALA</sequence>
<dbReference type="Proteomes" id="UP001519328">
    <property type="component" value="Unassembled WGS sequence"/>
</dbReference>
<gene>
    <name evidence="2" type="ORF">J2Z82_002915</name>
</gene>
<feature type="domain" description="N-acetyltransferase" evidence="1">
    <location>
        <begin position="3"/>
        <end position="139"/>
    </location>
</feature>
<dbReference type="PROSITE" id="PS51186">
    <property type="entry name" value="GNAT"/>
    <property type="match status" value="1"/>
</dbReference>
<comment type="caution">
    <text evidence="2">The sequence shown here is derived from an EMBL/GenBank/DDBJ whole genome shotgun (WGS) entry which is preliminary data.</text>
</comment>
<dbReference type="EMBL" id="JAGGKK010000016">
    <property type="protein sequence ID" value="MBP1949959.1"/>
    <property type="molecule type" value="Genomic_DNA"/>
</dbReference>
<reference evidence="2 3" key="1">
    <citation type="submission" date="2021-03" db="EMBL/GenBank/DDBJ databases">
        <title>Genomic Encyclopedia of Type Strains, Phase IV (KMG-IV): sequencing the most valuable type-strain genomes for metagenomic binning, comparative biology and taxonomic classification.</title>
        <authorList>
            <person name="Goeker M."/>
        </authorList>
    </citation>
    <scope>NUCLEOTIDE SEQUENCE [LARGE SCALE GENOMIC DNA]</scope>
    <source>
        <strain evidence="2 3">DSM 21085</strain>
    </source>
</reference>
<dbReference type="SUPFAM" id="SSF55729">
    <property type="entry name" value="Acyl-CoA N-acyltransferases (Nat)"/>
    <property type="match status" value="1"/>
</dbReference>
<name>A0ABS4HGA4_9BACI</name>
<dbReference type="RefSeq" id="WP_209481426.1">
    <property type="nucleotide sequence ID" value="NZ_JAGGKK010000016.1"/>
</dbReference>
<keyword evidence="3" id="KW-1185">Reference proteome</keyword>
<accession>A0ABS4HGA4</accession>
<protein>
    <submittedName>
        <fullName evidence="2">RimJ/RimL family protein N-acetyltransferase</fullName>
    </submittedName>
</protein>
<evidence type="ECO:0000313" key="2">
    <source>
        <dbReference type="EMBL" id="MBP1949959.1"/>
    </source>
</evidence>